<comment type="similarity">
    <text evidence="1">Belongs to the MYG1 family.</text>
</comment>
<dbReference type="InterPro" id="IPR003226">
    <property type="entry name" value="MYG1_exonuclease"/>
</dbReference>
<organism evidence="2">
    <name type="scientific">Brugia malayi</name>
    <name type="common">Filarial nematode worm</name>
    <dbReference type="NCBI Taxonomy" id="6279"/>
    <lineage>
        <taxon>Eukaryota</taxon>
        <taxon>Metazoa</taxon>
        <taxon>Ecdysozoa</taxon>
        <taxon>Nematoda</taxon>
        <taxon>Chromadorea</taxon>
        <taxon>Rhabditida</taxon>
        <taxon>Spirurina</taxon>
        <taxon>Spiruromorpha</taxon>
        <taxon>Filarioidea</taxon>
        <taxon>Onchocercidae</taxon>
        <taxon>Brugia</taxon>
    </lineage>
</organism>
<proteinExistence type="inferred from homology"/>
<dbReference type="GO" id="GO:0005737">
    <property type="term" value="C:cytoplasm"/>
    <property type="evidence" value="ECO:0007669"/>
    <property type="project" value="TreeGrafter"/>
</dbReference>
<dbReference type="PANTHER" id="PTHR11215:SF1">
    <property type="entry name" value="MYG1 EXONUCLEASE"/>
    <property type="match status" value="1"/>
</dbReference>
<name>A0A0H5S7D7_BRUMA</name>
<dbReference type="Pfam" id="PF03690">
    <property type="entry name" value="MYG1_exonuc"/>
    <property type="match status" value="1"/>
</dbReference>
<dbReference type="GO" id="GO:0005634">
    <property type="term" value="C:nucleus"/>
    <property type="evidence" value="ECO:0007669"/>
    <property type="project" value="TreeGrafter"/>
</dbReference>
<dbReference type="PANTHER" id="PTHR11215">
    <property type="entry name" value="METAL DEPENDENT HYDROLASE - RELATED"/>
    <property type="match status" value="1"/>
</dbReference>
<reference evidence="2" key="1">
    <citation type="journal article" date="2007" name="Science">
        <title>Draft genome of the filarial nematode parasite Brugia malayi.</title>
        <authorList>
            <person name="Ghedin E."/>
            <person name="Wang S."/>
            <person name="Spiro D."/>
            <person name="Caler E."/>
            <person name="Zhao Q."/>
            <person name="Crabtree J."/>
            <person name="Allen J.E."/>
            <person name="Delcher A.L."/>
            <person name="Guiliano D.B."/>
            <person name="Miranda-Saavedra D."/>
            <person name="Angiuoli S.V."/>
            <person name="Creasy T."/>
            <person name="Amedeo P."/>
            <person name="Haas B."/>
            <person name="El-Sayed N.M."/>
            <person name="Wortman J.R."/>
            <person name="Feldblyum T."/>
            <person name="Tallon L."/>
            <person name="Schatz M."/>
            <person name="Shumway M."/>
            <person name="Koo H."/>
            <person name="Salzberg S.L."/>
            <person name="Schobel S."/>
            <person name="Pertea M."/>
            <person name="Pop M."/>
            <person name="White O."/>
            <person name="Barton G.J."/>
            <person name="Carlow C.K."/>
            <person name="Crawford M.J."/>
            <person name="Daub J."/>
            <person name="Dimmic M.W."/>
            <person name="Estes C.F."/>
            <person name="Foster J.M."/>
            <person name="Ganatra M."/>
            <person name="Gregory W.F."/>
            <person name="Johnson N.M."/>
            <person name="Jin J."/>
            <person name="Komuniecki R."/>
            <person name="Korf I."/>
            <person name="Kumar S."/>
            <person name="Laney S."/>
            <person name="Li B.W."/>
            <person name="Li W."/>
            <person name="Lindblom T.H."/>
            <person name="Lustigman S."/>
            <person name="Ma D."/>
            <person name="Maina C.V."/>
            <person name="Martin D.M."/>
            <person name="McCarter J.P."/>
            <person name="McReynolds L."/>
            <person name="Mitreva M."/>
            <person name="Nutman T.B."/>
            <person name="Parkinson J."/>
            <person name="Peregrin-Alvarez J.M."/>
            <person name="Poole C."/>
            <person name="Ren Q."/>
            <person name="Saunders L."/>
            <person name="Sluder A.E."/>
            <person name="Smith K."/>
            <person name="Stanke M."/>
            <person name="Unnasch T.R."/>
            <person name="Ware J."/>
            <person name="Wei A.D."/>
            <person name="Weil G."/>
            <person name="Williams D.J."/>
            <person name="Zhang Y."/>
            <person name="Williams S.A."/>
            <person name="Fraser-Liggett C."/>
            <person name="Slatko B."/>
            <person name="Blaxter M.L."/>
            <person name="Scott A.L."/>
        </authorList>
    </citation>
    <scope>NUCLEOTIDE SEQUENCE</scope>
    <source>
        <strain evidence="2">FR3</strain>
    </source>
</reference>
<dbReference type="OMA" id="FHCDEVV"/>
<evidence type="ECO:0000313" key="2">
    <source>
        <dbReference type="EMBL" id="CRZ24525.1"/>
    </source>
</evidence>
<evidence type="ECO:0000256" key="1">
    <source>
        <dbReference type="ARBA" id="ARBA00010105"/>
    </source>
</evidence>
<dbReference type="AlphaFoldDB" id="A0A0H5S7D7"/>
<sequence length="426" mass="49069">MPPHLRCVRALHRFTRECLNVAETNCKIVAHQKFLYYLTIILRCFRCAKVCLSQYLWVASSALNEYIYLFYARNINCLSTFLLPRVAYCHSKYFTMPKIGTHDGSFHCDEVFAIFLLKSLPEYNNYEIVRSRDKDVLSLCDIVVDVGGEYNHAAMKYDHHQRDFAHTMNTLGVMNFHTKLSSAGLIYAHFGKNVISSLLGLQHDSIIDVLFKKVYQTFVESIDAIDNGIAQFDGKPRYYLGGTLSSRISMLNPAWNEDTVNVHERFMMAIKLVDKEFNELLTYLHKSWLPARSHIINAVTHRYDVDKSGQIFCLEGGGMPWKDHFFLIEEQFHLKNDDIIYVIYEDNVNAQWRVQAIPVNERQPFENRLPLPEAWRGLRDAELTKVADIPGCIFVHPSGFIGGNKSMQGVIEMARKSLSLAGKYKN</sequence>
<reference evidence="2" key="2">
    <citation type="submission" date="2012-12" db="EMBL/GenBank/DDBJ databases">
        <authorList>
            <person name="Gao Y.W."/>
            <person name="Fan S.T."/>
            <person name="Sun H.T."/>
            <person name="Wang Z."/>
            <person name="Gao X.L."/>
            <person name="Li Y.G."/>
            <person name="Wang T.C."/>
            <person name="Zhang K."/>
            <person name="Xu W.W."/>
            <person name="Yu Z.J."/>
            <person name="Xia X.Z."/>
        </authorList>
    </citation>
    <scope>NUCLEOTIDE SEQUENCE</scope>
    <source>
        <strain evidence="2">FR3</strain>
    </source>
</reference>
<accession>A0A0H5S7D7</accession>
<gene>
    <name evidence="2" type="ORF">Bm14001</name>
    <name evidence="2" type="ORF">BM_Bm14001</name>
</gene>
<dbReference type="EMBL" id="LN856957">
    <property type="protein sequence ID" value="CRZ24525.1"/>
    <property type="molecule type" value="Genomic_DNA"/>
</dbReference>
<protein>
    <submittedName>
        <fullName evidence="2">Bm14001</fullName>
    </submittedName>
</protein>